<evidence type="ECO:0000313" key="2">
    <source>
        <dbReference type="EMBL" id="CAG7786890.1"/>
    </source>
</evidence>
<keyword evidence="1" id="KW-0472">Membrane</keyword>
<dbReference type="Pfam" id="PF06151">
    <property type="entry name" value="Trehalose_recp"/>
    <property type="match status" value="1"/>
</dbReference>
<dbReference type="GO" id="GO:0008527">
    <property type="term" value="F:taste receptor activity"/>
    <property type="evidence" value="ECO:0007669"/>
    <property type="project" value="InterPro"/>
</dbReference>
<dbReference type="EMBL" id="CAJVCH010328563">
    <property type="protein sequence ID" value="CAG7786890.1"/>
    <property type="molecule type" value="Genomic_DNA"/>
</dbReference>
<dbReference type="InterPro" id="IPR009318">
    <property type="entry name" value="Gustatory_rcpt"/>
</dbReference>
<reference evidence="2" key="1">
    <citation type="submission" date="2021-06" db="EMBL/GenBank/DDBJ databases">
        <authorList>
            <person name="Hodson N. C."/>
            <person name="Mongue J. A."/>
            <person name="Jaron S. K."/>
        </authorList>
    </citation>
    <scope>NUCLEOTIDE SEQUENCE</scope>
</reference>
<dbReference type="AlphaFoldDB" id="A0A8J2KHT2"/>
<feature type="transmembrane region" description="Helical" evidence="1">
    <location>
        <begin position="40"/>
        <end position="59"/>
    </location>
</feature>
<protein>
    <submittedName>
        <fullName evidence="2">Uncharacterized protein</fullName>
    </submittedName>
</protein>
<feature type="transmembrane region" description="Helical" evidence="1">
    <location>
        <begin position="6"/>
        <end position="28"/>
    </location>
</feature>
<keyword evidence="1" id="KW-0812">Transmembrane</keyword>
<feature type="non-terminal residue" evidence="2">
    <location>
        <position position="1"/>
    </location>
</feature>
<dbReference type="Proteomes" id="UP000708208">
    <property type="component" value="Unassembled WGS sequence"/>
</dbReference>
<gene>
    <name evidence="2" type="ORF">AFUS01_LOCUS25439</name>
</gene>
<proteinExistence type="predicted"/>
<feature type="non-terminal residue" evidence="2">
    <location>
        <position position="255"/>
    </location>
</feature>
<name>A0A8J2KHT2_9HEXA</name>
<keyword evidence="1" id="KW-1133">Transmembrane helix</keyword>
<comment type="caution">
    <text evidence="2">The sequence shown here is derived from an EMBL/GenBank/DDBJ whole genome shotgun (WGS) entry which is preliminary data.</text>
</comment>
<sequence>WKSVLSGITIFLKLILALNAVMNFAGMIRKVMSGQSSPIQIAWALMPPLFYSVGLHTYVHFTWNGNKLCALFLNWRTACRKMVYSGEIKSTKWRLRFCCFGVLLSAICENIIYHTRLDCSQSSCQHLKRLPGKNFTTTGQIEEYYWSQHGENWFGMPYSLAVTALLFLANKLTVLATNYADITIISMAWVLASKFQGFLQHVKCRVADESVCWLQVRKDFVTLHKLMLQMNEFLSPVIFASYTLLLELISTQVIL</sequence>
<dbReference type="GO" id="GO:0016020">
    <property type="term" value="C:membrane"/>
    <property type="evidence" value="ECO:0007669"/>
    <property type="project" value="InterPro"/>
</dbReference>
<organism evidence="2 3">
    <name type="scientific">Allacma fusca</name>
    <dbReference type="NCBI Taxonomy" id="39272"/>
    <lineage>
        <taxon>Eukaryota</taxon>
        <taxon>Metazoa</taxon>
        <taxon>Ecdysozoa</taxon>
        <taxon>Arthropoda</taxon>
        <taxon>Hexapoda</taxon>
        <taxon>Collembola</taxon>
        <taxon>Symphypleona</taxon>
        <taxon>Sminthuridae</taxon>
        <taxon>Allacma</taxon>
    </lineage>
</organism>
<keyword evidence="3" id="KW-1185">Reference proteome</keyword>
<accession>A0A8J2KHT2</accession>
<dbReference type="OrthoDB" id="5800391at2759"/>
<evidence type="ECO:0000313" key="3">
    <source>
        <dbReference type="Proteomes" id="UP000708208"/>
    </source>
</evidence>
<evidence type="ECO:0000256" key="1">
    <source>
        <dbReference type="SAM" id="Phobius"/>
    </source>
</evidence>